<keyword evidence="1" id="KW-0732">Signal</keyword>
<feature type="signal peptide" evidence="1">
    <location>
        <begin position="1"/>
        <end position="21"/>
    </location>
</feature>
<evidence type="ECO:0000313" key="2">
    <source>
        <dbReference type="EMBL" id="KAF7598333.1"/>
    </source>
</evidence>
<evidence type="ECO:0000313" key="3">
    <source>
        <dbReference type="EMBL" id="PAS92049.1"/>
    </source>
</evidence>
<gene>
    <name evidence="2" type="ORF">BGI27_13855</name>
    <name evidence="3" type="ORF">CGU29_13260</name>
</gene>
<evidence type="ECO:0000313" key="4">
    <source>
        <dbReference type="Proteomes" id="UP000216107"/>
    </source>
</evidence>
<proteinExistence type="predicted"/>
<accession>A0A272EPN0</accession>
<dbReference type="AlphaFoldDB" id="A0A272EPN0"/>
<dbReference type="EMBL" id="MDUX01000053">
    <property type="protein sequence ID" value="KAF7598333.1"/>
    <property type="molecule type" value="Genomic_DNA"/>
</dbReference>
<dbReference type="PROSITE" id="PS51257">
    <property type="entry name" value="PROKAR_LIPOPROTEIN"/>
    <property type="match status" value="1"/>
</dbReference>
<comment type="caution">
    <text evidence="3">The sequence shown here is derived from an EMBL/GenBank/DDBJ whole genome shotgun (WGS) entry which is preliminary data.</text>
</comment>
<organism evidence="3 4">
    <name type="scientific">Candidatus Dactylopiibacterium carminicum</name>
    <dbReference type="NCBI Taxonomy" id="857335"/>
    <lineage>
        <taxon>Bacteria</taxon>
        <taxon>Pseudomonadati</taxon>
        <taxon>Pseudomonadota</taxon>
        <taxon>Betaproteobacteria</taxon>
        <taxon>Rhodocyclales</taxon>
        <taxon>Rhodocyclaceae</taxon>
        <taxon>Candidatus Dactylopiibacterium</taxon>
    </lineage>
</organism>
<dbReference type="EMBL" id="NMRN01000049">
    <property type="protein sequence ID" value="PAS92049.1"/>
    <property type="molecule type" value="Genomic_DNA"/>
</dbReference>
<sequence>MRSIPWLRKAAFFLSCALLLAACGDEARRIGQAEEAVSAFHLALAEADFAGIWHDAAPALRAQETEAAFLARLQPRATLGRLLGSERTSAQAEGERITLRYQRFHAQG</sequence>
<evidence type="ECO:0000313" key="5">
    <source>
        <dbReference type="Proteomes" id="UP000623509"/>
    </source>
</evidence>
<reference evidence="3 4" key="2">
    <citation type="submission" date="2017-07" db="EMBL/GenBank/DDBJ databases">
        <title>Candidatus Dactylopiibacterium carminicum, a nitrogen-fixing symbiont of the cochineal insect Dactylopius coccus and Dactylopius opuntiae (Hemiptera: Coccoidea: Dactylopiidae).</title>
        <authorList>
            <person name="Vera A."/>
        </authorList>
    </citation>
    <scope>NUCLEOTIDE SEQUENCE [LARGE SCALE GENOMIC DNA]</scope>
    <source>
        <strain evidence="3 4">NFDCM</strain>
    </source>
</reference>
<dbReference type="Proteomes" id="UP000623509">
    <property type="component" value="Unassembled WGS sequence"/>
</dbReference>
<reference evidence="2 5" key="1">
    <citation type="submission" date="2016-08" db="EMBL/GenBank/DDBJ databases">
        <title>Candidatus Dactylopiibacterium carminicum genome sequence.</title>
        <authorList>
            <person name="Ramirez-Puebla S.T."/>
            <person name="Ormeno-Orrillo E."/>
            <person name="Vera-Ponce De Leon A."/>
            <person name="Luis L."/>
            <person name="Sanchez-Flores A."/>
            <person name="Monica R."/>
            <person name="Martinez-Romero E."/>
        </authorList>
    </citation>
    <scope>NUCLEOTIDE SEQUENCE [LARGE SCALE GENOMIC DNA]</scope>
    <source>
        <strain evidence="2">END1</strain>
    </source>
</reference>
<dbReference type="RefSeq" id="WP_095525454.1">
    <property type="nucleotide sequence ID" value="NZ_MDUX01000053.1"/>
</dbReference>
<dbReference type="Proteomes" id="UP000216107">
    <property type="component" value="Unassembled WGS sequence"/>
</dbReference>
<protein>
    <submittedName>
        <fullName evidence="3">Uncharacterized protein</fullName>
    </submittedName>
</protein>
<evidence type="ECO:0000256" key="1">
    <source>
        <dbReference type="SAM" id="SignalP"/>
    </source>
</evidence>
<name>A0A272EPN0_9RHOO</name>
<keyword evidence="5" id="KW-1185">Reference proteome</keyword>
<feature type="chain" id="PRO_5012605740" evidence="1">
    <location>
        <begin position="22"/>
        <end position="108"/>
    </location>
</feature>